<dbReference type="AlphaFoldDB" id="A0A086TF67"/>
<evidence type="ECO:0000313" key="1">
    <source>
        <dbReference type="EMBL" id="KFH47999.1"/>
    </source>
</evidence>
<dbReference type="EMBL" id="JPKY01000006">
    <property type="protein sequence ID" value="KFH47999.1"/>
    <property type="molecule type" value="Genomic_DNA"/>
</dbReference>
<dbReference type="Proteomes" id="UP000029964">
    <property type="component" value="Unassembled WGS sequence"/>
</dbReference>
<sequence length="62" mass="6556">MFAAHVCRWLELQSLVTAAGQLIGQIDVLKLTGVGGCLIFSANHQHVSFSSESSGTVAALQR</sequence>
<organism evidence="1 2">
    <name type="scientific">Hapsidospora chrysogenum (strain ATCC 11550 / CBS 779.69 / DSM 880 / IAM 14645 / JCM 23072 / IMI 49137)</name>
    <name type="common">Acremonium chrysogenum</name>
    <dbReference type="NCBI Taxonomy" id="857340"/>
    <lineage>
        <taxon>Eukaryota</taxon>
        <taxon>Fungi</taxon>
        <taxon>Dikarya</taxon>
        <taxon>Ascomycota</taxon>
        <taxon>Pezizomycotina</taxon>
        <taxon>Sordariomycetes</taxon>
        <taxon>Hypocreomycetidae</taxon>
        <taxon>Hypocreales</taxon>
        <taxon>Bionectriaceae</taxon>
        <taxon>Hapsidospora</taxon>
    </lineage>
</organism>
<evidence type="ECO:0000313" key="2">
    <source>
        <dbReference type="Proteomes" id="UP000029964"/>
    </source>
</evidence>
<comment type="caution">
    <text evidence="1">The sequence shown here is derived from an EMBL/GenBank/DDBJ whole genome shotgun (WGS) entry which is preliminary data.</text>
</comment>
<dbReference type="HOGENOM" id="CLU_2903635_0_0_1"/>
<accession>A0A086TF67</accession>
<name>A0A086TF67_HAPC1</name>
<protein>
    <submittedName>
        <fullName evidence="1">Uncharacterized protein</fullName>
    </submittedName>
</protein>
<gene>
    <name evidence="1" type="ORF">ACRE_012010</name>
</gene>
<reference evidence="2" key="1">
    <citation type="journal article" date="2014" name="Genome Announc.">
        <title>Genome sequence and annotation of Acremonium chrysogenum, producer of the beta-lactam antibiotic cephalosporin C.</title>
        <authorList>
            <person name="Terfehr D."/>
            <person name="Dahlmann T.A."/>
            <person name="Specht T."/>
            <person name="Zadra I."/>
            <person name="Kuernsteiner H."/>
            <person name="Kueck U."/>
        </authorList>
    </citation>
    <scope>NUCLEOTIDE SEQUENCE [LARGE SCALE GENOMIC DNA]</scope>
    <source>
        <strain evidence="2">ATCC 11550 / CBS 779.69 / DSM 880 / IAM 14645 / JCM 23072 / IMI 49137</strain>
    </source>
</reference>
<keyword evidence="2" id="KW-1185">Reference proteome</keyword>
<proteinExistence type="predicted"/>